<accession>A0A9P4QL02</accession>
<dbReference type="SUPFAM" id="SSF48452">
    <property type="entry name" value="TPR-like"/>
    <property type="match status" value="1"/>
</dbReference>
<dbReference type="InterPro" id="IPR053137">
    <property type="entry name" value="NLR-like"/>
</dbReference>
<dbReference type="InterPro" id="IPR011990">
    <property type="entry name" value="TPR-like_helical_dom_sf"/>
</dbReference>
<dbReference type="Pfam" id="PF13374">
    <property type="entry name" value="TPR_10"/>
    <property type="match status" value="2"/>
</dbReference>
<reference evidence="1" key="1">
    <citation type="journal article" date="2020" name="Stud. Mycol.">
        <title>101 Dothideomycetes genomes: a test case for predicting lifestyles and emergence of pathogens.</title>
        <authorList>
            <person name="Haridas S."/>
            <person name="Albert R."/>
            <person name="Binder M."/>
            <person name="Bloem J."/>
            <person name="Labutti K."/>
            <person name="Salamov A."/>
            <person name="Andreopoulos B."/>
            <person name="Baker S."/>
            <person name="Barry K."/>
            <person name="Bills G."/>
            <person name="Bluhm B."/>
            <person name="Cannon C."/>
            <person name="Castanera R."/>
            <person name="Culley D."/>
            <person name="Daum C."/>
            <person name="Ezra D."/>
            <person name="Gonzalez J."/>
            <person name="Henrissat B."/>
            <person name="Kuo A."/>
            <person name="Liang C."/>
            <person name="Lipzen A."/>
            <person name="Lutzoni F."/>
            <person name="Magnuson J."/>
            <person name="Mondo S."/>
            <person name="Nolan M."/>
            <person name="Ohm R."/>
            <person name="Pangilinan J."/>
            <person name="Park H.-J."/>
            <person name="Ramirez L."/>
            <person name="Alfaro M."/>
            <person name="Sun H."/>
            <person name="Tritt A."/>
            <person name="Yoshinaga Y."/>
            <person name="Zwiers L.-H."/>
            <person name="Turgeon B."/>
            <person name="Goodwin S."/>
            <person name="Spatafora J."/>
            <person name="Crous P."/>
            <person name="Grigoriev I."/>
        </authorList>
    </citation>
    <scope>NUCLEOTIDE SEQUENCE</scope>
    <source>
        <strain evidence="1">CBS 125425</strain>
    </source>
</reference>
<dbReference type="Gene3D" id="1.25.40.10">
    <property type="entry name" value="Tetratricopeptide repeat domain"/>
    <property type="match status" value="1"/>
</dbReference>
<dbReference type="PANTHER" id="PTHR46082:SF6">
    <property type="entry name" value="AAA+ ATPASE DOMAIN-CONTAINING PROTEIN-RELATED"/>
    <property type="match status" value="1"/>
</dbReference>
<evidence type="ECO:0000313" key="2">
    <source>
        <dbReference type="Proteomes" id="UP000799444"/>
    </source>
</evidence>
<dbReference type="OrthoDB" id="1658288at2759"/>
<dbReference type="AlphaFoldDB" id="A0A9P4QL02"/>
<name>A0A9P4QL02_9PLEO</name>
<dbReference type="EMBL" id="ML996333">
    <property type="protein sequence ID" value="KAF2727418.1"/>
    <property type="molecule type" value="Genomic_DNA"/>
</dbReference>
<sequence length="78" mass="8681">LAVVLSDQGKYDEAESMHRQVLATYEKVLGVEHPNTLDTVYCLAYLLAKRQRYDESAALYDRASIGFTSSLGSDHPTT</sequence>
<dbReference type="Proteomes" id="UP000799444">
    <property type="component" value="Unassembled WGS sequence"/>
</dbReference>
<proteinExistence type="predicted"/>
<dbReference type="PANTHER" id="PTHR46082">
    <property type="entry name" value="ATP/GTP-BINDING PROTEIN-RELATED"/>
    <property type="match status" value="1"/>
</dbReference>
<evidence type="ECO:0000313" key="1">
    <source>
        <dbReference type="EMBL" id="KAF2727418.1"/>
    </source>
</evidence>
<gene>
    <name evidence="1" type="ORF">EJ04DRAFT_398253</name>
</gene>
<feature type="non-terminal residue" evidence="1">
    <location>
        <position position="78"/>
    </location>
</feature>
<organism evidence="1 2">
    <name type="scientific">Polyplosphaeria fusca</name>
    <dbReference type="NCBI Taxonomy" id="682080"/>
    <lineage>
        <taxon>Eukaryota</taxon>
        <taxon>Fungi</taxon>
        <taxon>Dikarya</taxon>
        <taxon>Ascomycota</taxon>
        <taxon>Pezizomycotina</taxon>
        <taxon>Dothideomycetes</taxon>
        <taxon>Pleosporomycetidae</taxon>
        <taxon>Pleosporales</taxon>
        <taxon>Tetraplosphaeriaceae</taxon>
        <taxon>Polyplosphaeria</taxon>
    </lineage>
</organism>
<evidence type="ECO:0008006" key="3">
    <source>
        <dbReference type="Google" id="ProtNLM"/>
    </source>
</evidence>
<keyword evidence="2" id="KW-1185">Reference proteome</keyword>
<protein>
    <recommendedName>
        <fullName evidence="3">Kinesin light chain</fullName>
    </recommendedName>
</protein>
<feature type="non-terminal residue" evidence="1">
    <location>
        <position position="1"/>
    </location>
</feature>
<comment type="caution">
    <text evidence="1">The sequence shown here is derived from an EMBL/GenBank/DDBJ whole genome shotgun (WGS) entry which is preliminary data.</text>
</comment>